<dbReference type="PANTHER" id="PTHR14187:SF81">
    <property type="entry name" value="HSP70 FAMILY PROTEIN (AFU_ORTHOLOGUE AFUA_4G14040)"/>
    <property type="match status" value="1"/>
</dbReference>
<organism evidence="1 2">
    <name type="scientific">Aspergillus japonicus CBS 114.51</name>
    <dbReference type="NCBI Taxonomy" id="1448312"/>
    <lineage>
        <taxon>Eukaryota</taxon>
        <taxon>Fungi</taxon>
        <taxon>Dikarya</taxon>
        <taxon>Ascomycota</taxon>
        <taxon>Pezizomycotina</taxon>
        <taxon>Eurotiomycetes</taxon>
        <taxon>Eurotiomycetidae</taxon>
        <taxon>Eurotiales</taxon>
        <taxon>Aspergillaceae</taxon>
        <taxon>Aspergillus</taxon>
        <taxon>Aspergillus subgen. Circumdati</taxon>
    </lineage>
</organism>
<dbReference type="CDD" id="cd10170">
    <property type="entry name" value="ASKHA_NBD_HSP70"/>
    <property type="match status" value="1"/>
</dbReference>
<sequence length="538" mass="60306">MSIKKEKGAHRIIVGVDYGTTYTGVSYVSSTSPDLRDIKHICNWPGPTKETEIVFKAPSRIAYPDGDLPPAVPKWGYEVQPGMTAYSWTKLLLDSDTLWTQYDDSTLEYASQTGILQLPPGRTAIDVVADYLTQVYQFTLKTLAKQITEQALRITPIEFWFTPGDGVLVCDCGGGTVDLTTFLVTQTSPVLTFEELCAGIGCKFGSSAIDRSFYRLMFQRFGSAFENLSPRYTGPGSSFMNKFEIVKRGFGQTPQTSFELPLKMKPCRPDPAHYDEEERLVTIDENDLHAMFNPVVDKVLSLVRQQIDDAKVEAGKDVLNRIILVGGFGDSEYLHQEMVKAFGSNGKITITVPNYAQAAIVQGAALRGLQGLQPTTRRCRRHYGFKLGMPFVKGVDDESDAYIDEWTGLKYTARSMKWMISKGGEYKPNYTHTVPICAIYDASQRLQSSQTLYACDRTNVQTRSFEGIYPVGEIITDFTNTDLSRFETKVIDGKLKYRLDYETKVIFGAEEGVLKFESTSQGRTIGQTSIRFKTVKFY</sequence>
<dbReference type="SUPFAM" id="SSF53067">
    <property type="entry name" value="Actin-like ATPase domain"/>
    <property type="match status" value="2"/>
</dbReference>
<protein>
    <submittedName>
        <fullName evidence="1">Actin-like ATPase domain-containing protein</fullName>
    </submittedName>
</protein>
<gene>
    <name evidence="1" type="ORF">BO86DRAFT_395310</name>
</gene>
<dbReference type="Proteomes" id="UP000249497">
    <property type="component" value="Unassembled WGS sequence"/>
</dbReference>
<dbReference type="GeneID" id="37176994"/>
<proteinExistence type="predicted"/>
<accession>A0A8T8XFV9</accession>
<keyword evidence="2" id="KW-1185">Reference proteome</keyword>
<evidence type="ECO:0000313" key="2">
    <source>
        <dbReference type="Proteomes" id="UP000249497"/>
    </source>
</evidence>
<dbReference type="InterPro" id="IPR043129">
    <property type="entry name" value="ATPase_NBD"/>
</dbReference>
<evidence type="ECO:0000313" key="1">
    <source>
        <dbReference type="EMBL" id="RAH86694.1"/>
    </source>
</evidence>
<dbReference type="AlphaFoldDB" id="A0A8T8XFV9"/>
<dbReference type="PANTHER" id="PTHR14187">
    <property type="entry name" value="ALPHA KINASE/ELONGATION FACTOR 2 KINASE"/>
    <property type="match status" value="1"/>
</dbReference>
<dbReference type="EMBL" id="KZ824772">
    <property type="protein sequence ID" value="RAH86694.1"/>
    <property type="molecule type" value="Genomic_DNA"/>
</dbReference>
<reference evidence="1 2" key="1">
    <citation type="submission" date="2018-02" db="EMBL/GenBank/DDBJ databases">
        <title>The genomes of Aspergillus section Nigri reveals drivers in fungal speciation.</title>
        <authorList>
            <consortium name="DOE Joint Genome Institute"/>
            <person name="Vesth T.C."/>
            <person name="Nybo J."/>
            <person name="Theobald S."/>
            <person name="Brandl J."/>
            <person name="Frisvad J.C."/>
            <person name="Nielsen K.F."/>
            <person name="Lyhne E.K."/>
            <person name="Kogle M.E."/>
            <person name="Kuo A."/>
            <person name="Riley R."/>
            <person name="Clum A."/>
            <person name="Nolan M."/>
            <person name="Lipzen A."/>
            <person name="Salamov A."/>
            <person name="Henrissat B."/>
            <person name="Wiebenga A."/>
            <person name="De vries R.P."/>
            <person name="Grigoriev I.V."/>
            <person name="Mortensen U.H."/>
            <person name="Andersen M.R."/>
            <person name="Baker S.E."/>
        </authorList>
    </citation>
    <scope>NUCLEOTIDE SEQUENCE [LARGE SCALE GENOMIC DNA]</scope>
    <source>
        <strain evidence="1 2">CBS 114.51</strain>
    </source>
</reference>
<dbReference type="Gene3D" id="3.30.420.40">
    <property type="match status" value="3"/>
</dbReference>
<dbReference type="RefSeq" id="XP_025532588.1">
    <property type="nucleotide sequence ID" value="XM_025673302.1"/>
</dbReference>
<dbReference type="Gene3D" id="3.90.640.10">
    <property type="entry name" value="Actin, Chain A, domain 4"/>
    <property type="match status" value="1"/>
</dbReference>
<name>A0A8T8XFV9_ASPJA</name>
<dbReference type="OrthoDB" id="2963168at2759"/>